<dbReference type="GO" id="GO:0005814">
    <property type="term" value="C:centriole"/>
    <property type="evidence" value="ECO:0007669"/>
    <property type="project" value="UniProtKB-SubCell"/>
</dbReference>
<dbReference type="InterPro" id="IPR002913">
    <property type="entry name" value="START_lipid-bd_dom"/>
</dbReference>
<keyword evidence="7 16" id="KW-0175">Coiled coil</keyword>
<dbReference type="GO" id="GO:0003777">
    <property type="term" value="F:microtubule motor activity"/>
    <property type="evidence" value="ECO:0007669"/>
    <property type="project" value="InterPro"/>
</dbReference>
<dbReference type="SUPFAM" id="SSF49879">
    <property type="entry name" value="SMAD/FHA domain"/>
    <property type="match status" value="1"/>
</dbReference>
<evidence type="ECO:0000256" key="16">
    <source>
        <dbReference type="SAM" id="Coils"/>
    </source>
</evidence>
<name>A0A9W2UFE7_PANPR</name>
<feature type="region of interest" description="Disordered" evidence="17">
    <location>
        <begin position="1973"/>
        <end position="2000"/>
    </location>
</feature>
<feature type="compositionally biased region" description="Basic and acidic residues" evidence="17">
    <location>
        <begin position="2614"/>
        <end position="2623"/>
    </location>
</feature>
<feature type="region of interest" description="Disordered" evidence="17">
    <location>
        <begin position="3846"/>
        <end position="3875"/>
    </location>
</feature>
<evidence type="ECO:0000256" key="4">
    <source>
        <dbReference type="ARBA" id="ARBA00022553"/>
    </source>
</evidence>
<dbReference type="PANTHER" id="PTHR47117">
    <property type="entry name" value="STAR-RELATED LIPID TRANSFER PROTEIN 9"/>
    <property type="match status" value="1"/>
</dbReference>
<keyword evidence="8 15" id="KW-0505">Motor protein</keyword>
<dbReference type="InterPro" id="IPR023393">
    <property type="entry name" value="START-like_dom_sf"/>
</dbReference>
<feature type="compositionally biased region" description="Polar residues" evidence="17">
    <location>
        <begin position="2121"/>
        <end position="2138"/>
    </location>
</feature>
<feature type="region of interest" description="Disordered" evidence="17">
    <location>
        <begin position="2030"/>
        <end position="2064"/>
    </location>
</feature>
<sequence length="4710" mass="513366">MANVRVAVRVRPLSKRETKEGGRIIMEVDGKVAKIRNLKVDSRPDGFGDSREKVVAFGFDYCYWSVNPEDPQYASQDVVFQDLGTEVLSGAAKGYNICLFAYGQTGSGKTYTMLGTPASVGLTPRICEGLFIREEDYAPLPSSCRIKVSFLEIYNERVRDLLKQSDQKKSYSLRVREHPEMGPYVQGLSQHVVTNYKQVIQLLEEGIANRITAATHVHEASSRSHAIFTIYYTQAILENNLPSEIASKINLVDLAGSERADPSYCKDRITEGANINKSLVTLGIVISTLAQNSQAFSSCQSLNSAASDGGDSGIPSSPSGTSSGGGPSRRQSYIPYRDSVLTWLLKDSLGGNSKTIMVATVSPAHTSYSETMSTLRYASNAKHIVNKPRVNEDANIKLIRELREEIRRLKAMLLSFELRNFSSLNEEKDENLKELVLQNELKIDQLTKDWTRKWNEWKALLEHYRVDINRRRAGVVIDSSLPHLMALEDDVLSTGVVLYHLKEGTTKIGRIDSDQEQDIVLQGQWIERDHCTITSACGVVILRPAQGARCTVNGREVTASCRLTQGAVITLGKAQKFRFNHPAEAAVLRQRRQVGEVVGGNGSLEWLDLDGDVTASRLGLCPLLWKERKVLEEQSDQDRQPLGAGVAPHRAAIQHQHYVGDLRQRILAGQIRARQELEFDQAHLSRQIKDRCLWFPDQQWLLIEEPRLAGLQQQQQQQQQDHIAEKELEACVRPGAWLQTDLETLPPPLVRSQKREVRLQLGRRNVLRAAQRDIWRRKASFQLERIIKKQRLLEAQTGLEQPKALCGLQDDHTQKPPYRLPGAGAMVRGSQHRSRLTDCRSLSLQRLCSQYFPRLHSIFLSRDPSTMVPPLPDPTDQISETIPSEEYLPQAASYPPRTGHFSKNALCSSGKGHLCKARGALARKGASASGTCLTVSSESASIQEMESVGKQPCWMVSQSLASLDHSANKLKPKDEPEALSPSTYTRRGRGLADSDHTRSRWRKEGNVGTHKTAKGARCSSSHPCGPRQASGHGKAAKTFWVESKPPSSSKASKRQQRVLVARARDIVRNSSCLPHGSSLRRQHSAGDPDSTSSLTDCSPRVDLVRGKDGDLSDADSSYSVDSLSYVYAKAQMEPLKPEDLQGKEQDLPESENSESDDSQISEDSLAEKGYESPPDSSGSSYLTNHHGHPRARAKVPVRGFTMSSDSELFTQTCRSFSLDSLIDAKEELGEDQQEPFFSSAEEMPAETFWHLQTSSLPIVDQEAMCRLGPINHRTGTRLDAILPMSSSFYLGPPPQPHCEQPESEVEVSSSEQANTLQGLQLSRGSPLLSMDSWFSCDSKINSSSPSGIVGSLCPSPDIQEFQPQGQEQPGQWQNMEELKPSRAETLLPYNSKVPQGGTELPCHIRGVYTIPASDTSRLSFWGSYRLLQPRVAGIFRARGTPDTAQQGNSEASNTSSLSSVLAASAASLTHVGSAPERDWAALQQKYLLELSHPVLEAVREPRPAFPSLEEDSTSFTQASGKETDTVLPVGFGVSSSLHFSTFPLHFSKIRHLRAEKEQDSLSTEIEGTSDFLTTREKEVSHSGTYSADVESLTSGTINAPVFVAENKVANSMTQAREDKQNSLEESSQSNGKPGLMTSSDECFFLKSPCHSNVTIATKENHWPRGWAPLRKNSAGQEGHLSHNSYLPLQEEKVNYQESSREVVGRHTSVSFASGPEPYPHSAAWNPFPSSLKPPPLETFYVTKSRDALTETALEIPACRESRVPSPPPREAWGFGHDHQVLHNVYVKNNLPVLLQNHNSKIPSSQQVTAGRPVHLNTKKGIRKMGECPGNTEEESHNSVYLFVGQNRHFLSTSTKVCEFENQVGILNEHSLSSLEEKEKATIQSSCNVSSNHCRSGRPLLVCESEADGEEEQDHHVVLRQTQAFDMNRQLPSGARSDFIYKTINLALDKDMLGETAVSLQSKSVCHRVRGPEMMAQDESPAHKGGGKAEGKSESGLLGKSLHSKGCSKEFKLPQTESTYERFRSVISSQEKSLSECKGSGRSQETLNPKEEPSGRKQNKRVNSADEMARLIRSVMKLENGILEIESKQNKQLYAPPTQGVSKESVFQDQRDREMADCALRSGSSGNHLSFKDQPSSPKQIDDITFRDSEAGEMEVNNSVGKGPQVRKIILSPFKLRECIQDIKFVTEHTPPAVLDRPSWDTCDCVGTCTAGKAFADTCSNPRTEASASALPSQPRLKMSSEKESEAGNASACPRGQPCSLGGLEELETVKDFQESQVAKHVSSSKQKGPKAQGRVEEMIVRTGGSLLEEDKMVSWTQKVPSPSPHCVSTSFSQETGPLLSQPDSSVAPHRDLSGTLPLDSPRLPRNYLHACDTVHIDNVLDPTMFKMTNSPLVTGAGRQDQNGEPRSYSPQGDVRGGFSLAHTAWCESVIATAMASHGQFHVPESISLGAESRRSASTQDEGGNLRSIVMGLSPRESFASEAEAAVQRGSERASPLKRGFSPLEKKTSCLLEEGNSQGQQAKQKAEKEAKDLSPAGGAFSAPVSLPRVPHPEHCAHTSTDLAVLEEIRQAKAQEKQLHGLGADGNVLPYYVTLLEPEHSSGARGRPQCPQRDQSVSDRTRNEDEAQGFYVTSLSAEPGHLLTDEATPLPADSFQHLPNTETKTGPWHPSQTSSHAAPVPGKSHCTGERRHFLGAGEQFVCHCSSSEIIEKKKKATRTPSSADPVSSDSFSSTLVVDRRVRSEKAVAALSSWAPSGDPGMILCGGSQLAQWETAEGTRPGGQETNPVLHEPRILDTTCGGVSGNFSVAAQGGKTTYSESGLVTCDVQNSVSLSGRTQDHGRCFEASIGLEEGGASPKQGTILSGAPRRVDTEAPSQHHVKWEESDDCGLAEACSPANSASSKHPRPTPLPDQRPSPDSEVQEESQCRHPQETLDRVVISGSMEGSRALSPPRGQEDSGTSPCWHLCNPQPMDSRACASPSYTLSCYRDGDLRKGSAKTALHTLHPPCIVSSRACGMDETAESYSRAPEVLWTPGLEPKGIHVVFAPADISSWEPSASAPVLSLAQEGSSPSAPDVMTCSLSHSVADGSSRSGEDPEKKVAEKKASLEPEATFSSADMYSEPVREFQDSSVGGQNAQDSQTKPEPPLTTGRPYTLNLSKGSIESELLGEPQHGCLEDAIQCLPEKPQLSTQSRDHSGLDPQAKFVAKLKHISRHQADSPWDEEEQQRHQASGGWEEPAQGRSSQPSHEGGLDSCRITDAGREEASVAHLSVSKMLSSGFEDSASMPLGQSGAPWPTPQSPGLPASGREQPAPHHGCSLPVISVFSGPKHSRSSPRPQFSVVSSSRSLQELNLSVEPPSPTDEDTQEPNRWWTPHLRGHFKGKSAAGTSLKAEGCSQKDSSNWDMSTPGHQPPQPANPPYPKSSDLSFMPIPDFMTGWTSSTLEESWQENPEKWHSRVDKGTLHFGSRDINPYILYSRPEGPVHVGWKQYVFGSAADVSCTQGPTPSNMARCSSMDDGLEDQNSPLHSHLSTYANGRDLGSTQSSIRNAQGSQEAWEVWGSSFALGSPQILNIPEGKIPSKCPDKRAQTLGTPDEAGCLRSRPLLAEESAAGPVDEIMLLYPSEACGPVGQSRMNTLEQGTQTLGCSVCWSSTDISAQPETSAVPGSGLVSWTSMHNLSLHLSQLLHSTSELLGSFSQPSVAEKERNFKRESPDEMTQALMMDCCTQTTMDEGIQTELALPPLHLPTPEANPQEVNVVLEVLGSDISIMSQKKGHVTGTLQKRESEETAWKMAGPSESQEESPHFRPQSFPAPAYHSRLQKAHFGQNLPSVIPQASLNASLPPSVQAEEPSCLAVNSPSLKGSHSPGPCPSPAESMGNPKVQKELGTVSTLLVDRASSPILTLSASTQGLGLSPDSLSLTAPSACPLEGRQNFVSSPDLFLDSPRPPVDNYSQIVNESGDSQRVGAPCGDGGSPLERSDGSSLLEVRSPVSPPQSPKLQVCFIEQPPQQLQPKTTTLVQNRPPPPSLRSQSPSLADDFVPEDMASLECGSLSSREPSEWRSKTENEGEPQPSLDFSSSRGGLHHLRPCPVSELTATAGLRGPTLSPTCQSEVLLSSSSQVCMAAEPQHHGLRDSSVHNKVSHWSGVQDGSPGGLGVESLGTRCDLSSGKQGQKPLQSPDNQSQDPEWSQREQIPLQIGAQNLSLSTELTEAKLHHGFGEADALLQVLQSGTGEALAAEEPLQSTWEELFARQKQTIEALRRERAERLQNLHQTRNLSPQKQLSLLPNRDLPTWDLGLPSRRREYLQQLRKDVVETTRSPGSASRSAHPASDIALMLQEYQRAREEAKVEIARARTRLQERTEQEKLRIRQQIISQLLREEEKLHTLAASSSLSTSSNGSLSSGLTSGYNSSNALLSDQLQSPDSVGDAHLPDSSDSWIGDVRGHSAVRNSQLSLAGSTWKSLAYSRKTSLGSCCCCPSSLSSLGAYLSSSYQDLAKHIVDISIADVMAACSGNLHNLFSCQPAAGWNHQGEEQEVHLYYKMFSSTRHGFLGAGVVSQPLSHVWAAVSDPTLWPLYHKPIQTARLHQRVTNSINLVYLVCSTALCALKQPRDFCCVCVEAKEVPASLVGHLSVMAAQSVYDTSMPRPSRDMVRGEILPSAWILQPLTVEGRDITRVIYLAQVELGAPGFPPQLLSSFIKQQPLVIARLASFLGS</sequence>
<dbReference type="GO" id="GO:0005737">
    <property type="term" value="C:cytoplasm"/>
    <property type="evidence" value="ECO:0007669"/>
    <property type="project" value="TreeGrafter"/>
</dbReference>
<feature type="binding site" evidence="15">
    <location>
        <begin position="103"/>
        <end position="110"/>
    </location>
    <ligand>
        <name>ATP</name>
        <dbReference type="ChEBI" id="CHEBI:30616"/>
    </ligand>
</feature>
<feature type="compositionally biased region" description="Low complexity" evidence="17">
    <location>
        <begin position="2719"/>
        <end position="2731"/>
    </location>
</feature>
<dbReference type="InterPro" id="IPR036961">
    <property type="entry name" value="Kinesin_motor_dom_sf"/>
</dbReference>
<evidence type="ECO:0000256" key="5">
    <source>
        <dbReference type="ARBA" id="ARBA00022741"/>
    </source>
</evidence>
<dbReference type="CTD" id="57519"/>
<keyword evidence="4" id="KW-0597">Phosphoprotein</keyword>
<feature type="compositionally biased region" description="Polar residues" evidence="17">
    <location>
        <begin position="3077"/>
        <end position="3089"/>
    </location>
</feature>
<dbReference type="SMART" id="SM00240">
    <property type="entry name" value="FHA"/>
    <property type="match status" value="1"/>
</dbReference>
<dbReference type="Gene3D" id="3.40.850.10">
    <property type="entry name" value="Kinesin motor domain"/>
    <property type="match status" value="1"/>
</dbReference>
<feature type="region of interest" description="Disordered" evidence="17">
    <location>
        <begin position="1071"/>
        <end position="1117"/>
    </location>
</feature>
<feature type="region of interest" description="Disordered" evidence="17">
    <location>
        <begin position="2656"/>
        <end position="2682"/>
    </location>
</feature>
<dbReference type="InterPro" id="IPR000253">
    <property type="entry name" value="FHA_dom"/>
</dbReference>
<proteinExistence type="inferred from homology"/>
<feature type="region of interest" description="Disordered" evidence="17">
    <location>
        <begin position="3062"/>
        <end position="3153"/>
    </location>
</feature>
<evidence type="ECO:0000256" key="17">
    <source>
        <dbReference type="SAM" id="MobiDB-lite"/>
    </source>
</evidence>
<feature type="region of interest" description="Disordered" evidence="17">
    <location>
        <begin position="2274"/>
        <end position="2294"/>
    </location>
</feature>
<feature type="compositionally biased region" description="Basic and acidic residues" evidence="17">
    <location>
        <begin position="2923"/>
        <end position="2933"/>
    </location>
</feature>
<feature type="region of interest" description="Disordered" evidence="17">
    <location>
        <begin position="4046"/>
        <end position="4077"/>
    </location>
</feature>
<dbReference type="GO" id="GO:0008289">
    <property type="term" value="F:lipid binding"/>
    <property type="evidence" value="ECO:0007669"/>
    <property type="project" value="InterPro"/>
</dbReference>
<dbReference type="PROSITE" id="PS50067">
    <property type="entry name" value="KINESIN_MOTOR_2"/>
    <property type="match status" value="1"/>
</dbReference>
<feature type="region of interest" description="Disordered" evidence="17">
    <location>
        <begin position="2513"/>
        <end position="2539"/>
    </location>
</feature>
<feature type="region of interest" description="Disordered" evidence="17">
    <location>
        <begin position="2390"/>
        <end position="2414"/>
    </location>
</feature>
<feature type="region of interest" description="Disordered" evidence="17">
    <location>
        <begin position="2222"/>
        <end position="2254"/>
    </location>
</feature>
<evidence type="ECO:0000313" key="20">
    <source>
        <dbReference type="Proteomes" id="UP001165780"/>
    </source>
</evidence>
<dbReference type="InterPro" id="IPR001752">
    <property type="entry name" value="Kinesin_motor_dom"/>
</dbReference>
<evidence type="ECO:0000256" key="6">
    <source>
        <dbReference type="ARBA" id="ARBA00022840"/>
    </source>
</evidence>
<feature type="coiled-coil region" evidence="16">
    <location>
        <begin position="4333"/>
        <end position="4360"/>
    </location>
</feature>
<feature type="compositionally biased region" description="Polar residues" evidence="17">
    <location>
        <begin position="1174"/>
        <end position="1183"/>
    </location>
</feature>
<feature type="domain" description="Kinesin motor" evidence="18">
    <location>
        <begin position="3"/>
        <end position="384"/>
    </location>
</feature>
<evidence type="ECO:0000256" key="1">
    <source>
        <dbReference type="ARBA" id="ARBA00004114"/>
    </source>
</evidence>
<keyword evidence="5 15" id="KW-0547">Nucleotide-binding</keyword>
<dbReference type="GO" id="GO:0007018">
    <property type="term" value="P:microtubule-based movement"/>
    <property type="evidence" value="ECO:0007669"/>
    <property type="project" value="InterPro"/>
</dbReference>
<feature type="compositionally biased region" description="Low complexity" evidence="17">
    <location>
        <begin position="307"/>
        <end position="321"/>
    </location>
</feature>
<dbReference type="InterPro" id="IPR019821">
    <property type="entry name" value="Kinesin_motor_CS"/>
</dbReference>
<feature type="compositionally biased region" description="Polar residues" evidence="17">
    <location>
        <begin position="3331"/>
        <end position="3349"/>
    </location>
</feature>
<feature type="region of interest" description="Disordered" evidence="17">
    <location>
        <begin position="307"/>
        <end position="331"/>
    </location>
</feature>
<evidence type="ECO:0000256" key="2">
    <source>
        <dbReference type="ARBA" id="ARBA00004123"/>
    </source>
</evidence>
<comment type="subcellular location">
    <subcellularLocation>
        <location evidence="1">Cytoplasm</location>
        <location evidence="1">Cytoskeleton</location>
        <location evidence="1">Microtubule organizing center</location>
        <location evidence="1">Centrosome</location>
        <location evidence="1">Centriole</location>
    </subcellularLocation>
    <subcellularLocation>
        <location evidence="2">Nucleus</location>
    </subcellularLocation>
</comment>
<feature type="compositionally biased region" description="Polar residues" evidence="17">
    <location>
        <begin position="2317"/>
        <end position="2335"/>
    </location>
</feature>
<organism evidence="20 21">
    <name type="scientific">Panthera pardus</name>
    <name type="common">Leopard</name>
    <name type="synonym">Felis pardus</name>
    <dbReference type="NCBI Taxonomy" id="9691"/>
    <lineage>
        <taxon>Eukaryota</taxon>
        <taxon>Metazoa</taxon>
        <taxon>Chordata</taxon>
        <taxon>Craniata</taxon>
        <taxon>Vertebrata</taxon>
        <taxon>Euteleostomi</taxon>
        <taxon>Mammalia</taxon>
        <taxon>Eutheria</taxon>
        <taxon>Laurasiatheria</taxon>
        <taxon>Carnivora</taxon>
        <taxon>Feliformia</taxon>
        <taxon>Felidae</taxon>
        <taxon>Pantherinae</taxon>
        <taxon>Panthera</taxon>
    </lineage>
</organism>
<feature type="compositionally biased region" description="Basic and acidic residues" evidence="17">
    <location>
        <begin position="4052"/>
        <end position="4062"/>
    </location>
</feature>
<feature type="compositionally biased region" description="Acidic residues" evidence="17">
    <location>
        <begin position="1147"/>
        <end position="1160"/>
    </location>
</feature>
<evidence type="ECO:0000256" key="3">
    <source>
        <dbReference type="ARBA" id="ARBA00022490"/>
    </source>
</evidence>
<dbReference type="FunFam" id="3.30.530.20:FF:000022">
    <property type="entry name" value="StAR-related lipid transfer (START) domain-containing 9"/>
    <property type="match status" value="1"/>
</dbReference>
<protein>
    <recommendedName>
        <fullName evidence="13">StAR-related lipid transfer protein 9</fullName>
    </recommendedName>
    <alternativeName>
        <fullName evidence="14">START domain-containing protein 9</fullName>
    </alternativeName>
</protein>
<evidence type="ECO:0000256" key="15">
    <source>
        <dbReference type="PROSITE-ProRule" id="PRU00283"/>
    </source>
</evidence>
<feature type="compositionally biased region" description="Polar residues" evidence="17">
    <location>
        <begin position="3126"/>
        <end position="3140"/>
    </location>
</feature>
<dbReference type="Pfam" id="PF00498">
    <property type="entry name" value="FHA"/>
    <property type="match status" value="1"/>
</dbReference>
<dbReference type="Pfam" id="PF00225">
    <property type="entry name" value="Kinesin"/>
    <property type="match status" value="1"/>
</dbReference>
<feature type="region of interest" description="Disordered" evidence="17">
    <location>
        <begin position="2317"/>
        <end position="2358"/>
    </location>
</feature>
<dbReference type="GO" id="GO:0008017">
    <property type="term" value="F:microtubule binding"/>
    <property type="evidence" value="ECO:0007669"/>
    <property type="project" value="InterPro"/>
</dbReference>
<feature type="region of interest" description="Disordered" evidence="17">
    <location>
        <begin position="1612"/>
        <end position="1634"/>
    </location>
</feature>
<feature type="region of interest" description="Disordered" evidence="17">
    <location>
        <begin position="968"/>
        <end position="1036"/>
    </location>
</feature>
<dbReference type="RefSeq" id="XP_053745116.1">
    <property type="nucleotide sequence ID" value="XM_053889141.1"/>
</dbReference>
<feature type="domain" description="START" evidence="19">
    <location>
        <begin position="4569"/>
        <end position="4710"/>
    </location>
</feature>
<evidence type="ECO:0000256" key="8">
    <source>
        <dbReference type="ARBA" id="ARBA00023175"/>
    </source>
</evidence>
<feature type="compositionally biased region" description="Polar residues" evidence="17">
    <location>
        <begin position="2399"/>
        <end position="2410"/>
    </location>
</feature>
<feature type="compositionally biased region" description="Polar residues" evidence="17">
    <location>
        <begin position="2656"/>
        <end position="2674"/>
    </location>
</feature>
<gene>
    <name evidence="21" type="primary">STARD9</name>
</gene>
<evidence type="ECO:0000256" key="11">
    <source>
        <dbReference type="ARBA" id="ARBA00038673"/>
    </source>
</evidence>
<feature type="region of interest" description="Disordered" evidence="17">
    <location>
        <begin position="2891"/>
        <end position="2933"/>
    </location>
</feature>
<dbReference type="GeneID" id="109263094"/>
<dbReference type="FunFam" id="3.40.850.10:FF:000021">
    <property type="entry name" value="kinesin-like protein KIF16B isoform X1"/>
    <property type="match status" value="1"/>
</dbReference>
<dbReference type="GO" id="GO:0005524">
    <property type="term" value="F:ATP binding"/>
    <property type="evidence" value="ECO:0007669"/>
    <property type="project" value="UniProtKB-UniRule"/>
</dbReference>
<dbReference type="SUPFAM" id="SSF52540">
    <property type="entry name" value="P-loop containing nucleoside triphosphate hydrolases"/>
    <property type="match status" value="1"/>
</dbReference>
<dbReference type="GO" id="GO:0005634">
    <property type="term" value="C:nucleus"/>
    <property type="evidence" value="ECO:0007669"/>
    <property type="project" value="UniProtKB-SubCell"/>
</dbReference>
<dbReference type="FunFam" id="2.60.200.20:FF:000005">
    <property type="entry name" value="Kinesin family member 16B"/>
    <property type="match status" value="1"/>
</dbReference>
<evidence type="ECO:0000313" key="21">
    <source>
        <dbReference type="RefSeq" id="XP_053745116.1"/>
    </source>
</evidence>
<evidence type="ECO:0000259" key="18">
    <source>
        <dbReference type="PROSITE" id="PS50067"/>
    </source>
</evidence>
<dbReference type="SUPFAM" id="SSF55961">
    <property type="entry name" value="Bet v1-like"/>
    <property type="match status" value="1"/>
</dbReference>
<comment type="subunit">
    <text evidence="11">Interacts with ATAD3A.</text>
</comment>
<evidence type="ECO:0000256" key="9">
    <source>
        <dbReference type="ARBA" id="ARBA00023212"/>
    </source>
</evidence>
<reference evidence="21" key="1">
    <citation type="submission" date="2025-08" db="UniProtKB">
        <authorList>
            <consortium name="RefSeq"/>
        </authorList>
    </citation>
    <scope>IDENTIFICATION</scope>
    <source>
        <tissue evidence="21">Whole blood</tissue>
    </source>
</reference>
<dbReference type="Gene3D" id="3.30.530.20">
    <property type="match status" value="1"/>
</dbReference>
<dbReference type="GO" id="GO:0051225">
    <property type="term" value="P:spindle assembly"/>
    <property type="evidence" value="ECO:0007669"/>
    <property type="project" value="TreeGrafter"/>
</dbReference>
<evidence type="ECO:0000256" key="10">
    <source>
        <dbReference type="ARBA" id="ARBA00023242"/>
    </source>
</evidence>
<comment type="function">
    <text evidence="12">Microtubule-dependent motor protein required for spindle pole assembly during mitosis. Required to stabilize the pericentriolar material (PCM).</text>
</comment>
<feature type="compositionally biased region" description="Polar residues" evidence="17">
    <location>
        <begin position="4164"/>
        <end position="4183"/>
    </location>
</feature>
<dbReference type="CDD" id="cd22731">
    <property type="entry name" value="FHA_KIF16A_STARD9"/>
    <property type="match status" value="1"/>
</dbReference>
<dbReference type="Proteomes" id="UP001165780">
    <property type="component" value="Unplaced"/>
</dbReference>
<feature type="compositionally biased region" description="Polar residues" evidence="17">
    <location>
        <begin position="1623"/>
        <end position="1634"/>
    </location>
</feature>
<keyword evidence="20" id="KW-1185">Reference proteome</keyword>
<keyword evidence="3" id="KW-0963">Cytoplasm</keyword>
<evidence type="ECO:0000256" key="14">
    <source>
        <dbReference type="ARBA" id="ARBA00079037"/>
    </source>
</evidence>
<feature type="region of interest" description="Disordered" evidence="17">
    <location>
        <begin position="2711"/>
        <end position="2731"/>
    </location>
</feature>
<feature type="compositionally biased region" description="Polar residues" evidence="17">
    <location>
        <begin position="2222"/>
        <end position="2231"/>
    </location>
</feature>
<feature type="compositionally biased region" description="Basic and acidic residues" evidence="17">
    <location>
        <begin position="3090"/>
        <end position="3105"/>
    </location>
</feature>
<feature type="compositionally biased region" description="Polar residues" evidence="17">
    <location>
        <begin position="3947"/>
        <end position="3958"/>
    </location>
</feature>
<dbReference type="PRINTS" id="PR00380">
    <property type="entry name" value="KINESINHEAVY"/>
</dbReference>
<feature type="region of interest" description="Disordered" evidence="17">
    <location>
        <begin position="3183"/>
        <end position="3422"/>
    </location>
</feature>
<dbReference type="InterPro" id="IPR008984">
    <property type="entry name" value="SMAD_FHA_dom_sf"/>
</dbReference>
<evidence type="ECO:0000259" key="19">
    <source>
        <dbReference type="PROSITE" id="PS50848"/>
    </source>
</evidence>
<dbReference type="Pfam" id="PF01852">
    <property type="entry name" value="START"/>
    <property type="match status" value="1"/>
</dbReference>
<feature type="region of interest" description="Disordered" evidence="17">
    <location>
        <begin position="3521"/>
        <end position="3541"/>
    </location>
</feature>
<keyword evidence="10" id="KW-0539">Nucleus</keyword>
<feature type="region of interest" description="Disordered" evidence="17">
    <location>
        <begin position="2119"/>
        <end position="2140"/>
    </location>
</feature>
<feature type="compositionally biased region" description="Basic and acidic residues" evidence="17">
    <location>
        <begin position="990"/>
        <end position="1005"/>
    </location>
</feature>
<feature type="region of interest" description="Disordered" evidence="17">
    <location>
        <begin position="4140"/>
        <end position="4187"/>
    </location>
</feature>
<dbReference type="PROSITE" id="PS50848">
    <property type="entry name" value="START"/>
    <property type="match status" value="1"/>
</dbReference>
<dbReference type="PROSITE" id="PS00411">
    <property type="entry name" value="KINESIN_MOTOR_1"/>
    <property type="match status" value="1"/>
</dbReference>
<feature type="region of interest" description="Disordered" evidence="17">
    <location>
        <begin position="1141"/>
        <end position="1193"/>
    </location>
</feature>
<feature type="compositionally biased region" description="Low complexity" evidence="17">
    <location>
        <begin position="4002"/>
        <end position="4016"/>
    </location>
</feature>
<keyword evidence="6 15" id="KW-0067">ATP-binding</keyword>
<feature type="compositionally biased region" description="Pro residues" evidence="17">
    <location>
        <begin position="3407"/>
        <end position="3418"/>
    </location>
</feature>
<dbReference type="PANTHER" id="PTHR47117:SF1">
    <property type="entry name" value="STAR-RELATED LIPID TRANSFER PROTEIN 9"/>
    <property type="match status" value="1"/>
</dbReference>
<dbReference type="InterPro" id="IPR027417">
    <property type="entry name" value="P-loop_NTPase"/>
</dbReference>
<evidence type="ECO:0000256" key="7">
    <source>
        <dbReference type="ARBA" id="ARBA00023054"/>
    </source>
</evidence>
<evidence type="ECO:0000256" key="12">
    <source>
        <dbReference type="ARBA" id="ARBA00057304"/>
    </source>
</evidence>
<dbReference type="SMART" id="SM00129">
    <property type="entry name" value="KISc"/>
    <property type="match status" value="1"/>
</dbReference>
<dbReference type="CDD" id="cd01365">
    <property type="entry name" value="KISc_KIF1A_KIF1B"/>
    <property type="match status" value="1"/>
</dbReference>
<keyword evidence="9" id="KW-0206">Cytoskeleton</keyword>
<feature type="region of interest" description="Disordered" evidence="17">
    <location>
        <begin position="3933"/>
        <end position="4033"/>
    </location>
</feature>
<dbReference type="Gene3D" id="2.60.200.20">
    <property type="match status" value="1"/>
</dbReference>
<evidence type="ECO:0000256" key="13">
    <source>
        <dbReference type="ARBA" id="ARBA00070248"/>
    </source>
</evidence>
<accession>A0A9W2UFE7</accession>
<feature type="region of interest" description="Disordered" evidence="17">
    <location>
        <begin position="3769"/>
        <end position="3809"/>
    </location>
</feature>
<feature type="region of interest" description="Disordered" evidence="17">
    <location>
        <begin position="2598"/>
        <end position="2623"/>
    </location>
</feature>
<comment type="similarity">
    <text evidence="15">Belongs to the TRAFAC class myosin-kinesin ATPase superfamily. Kinesin family.</text>
</comment>